<dbReference type="Proteomes" id="UP000070558">
    <property type="component" value="Unassembled WGS sequence"/>
</dbReference>
<comment type="caution">
    <text evidence="1">The sequence shown here is derived from an EMBL/GenBank/DDBJ whole genome shotgun (WGS) entry which is preliminary data.</text>
</comment>
<name>A0A133NPV3_GARVA</name>
<dbReference type="AlphaFoldDB" id="A0A133NPV3"/>
<evidence type="ECO:0000313" key="2">
    <source>
        <dbReference type="Proteomes" id="UP000070558"/>
    </source>
</evidence>
<dbReference type="EMBL" id="LRQA01000033">
    <property type="protein sequence ID" value="KXA18340.1"/>
    <property type="molecule type" value="Genomic_DNA"/>
</dbReference>
<protein>
    <submittedName>
        <fullName evidence="1">Uncharacterized protein</fullName>
    </submittedName>
</protein>
<gene>
    <name evidence="1" type="ORF">HMPREF3216_00628</name>
</gene>
<proteinExistence type="predicted"/>
<reference evidence="1 2" key="1">
    <citation type="submission" date="2016-01" db="EMBL/GenBank/DDBJ databases">
        <authorList>
            <person name="Oliw E.H."/>
        </authorList>
    </citation>
    <scope>NUCLEOTIDE SEQUENCE [LARGE SCALE GENOMIC DNA]</scope>
    <source>
        <strain evidence="1 2">GED7760B</strain>
    </source>
</reference>
<organism evidence="1 2">
    <name type="scientific">Gardnerella vaginalis</name>
    <dbReference type="NCBI Taxonomy" id="2702"/>
    <lineage>
        <taxon>Bacteria</taxon>
        <taxon>Bacillati</taxon>
        <taxon>Actinomycetota</taxon>
        <taxon>Actinomycetes</taxon>
        <taxon>Bifidobacteriales</taxon>
        <taxon>Bifidobacteriaceae</taxon>
        <taxon>Gardnerella</taxon>
    </lineage>
</organism>
<accession>A0A133NPV3</accession>
<evidence type="ECO:0000313" key="1">
    <source>
        <dbReference type="EMBL" id="KXA18340.1"/>
    </source>
</evidence>
<sequence>MANSYTRFFTTQCSPQSAAAHTNAATLYCYKILTLMLFI</sequence>